<dbReference type="Proteomes" id="UP000229681">
    <property type="component" value="Unassembled WGS sequence"/>
</dbReference>
<dbReference type="Gene3D" id="3.40.50.2300">
    <property type="match status" value="2"/>
</dbReference>
<dbReference type="Pfam" id="PF07705">
    <property type="entry name" value="CARDB"/>
    <property type="match status" value="1"/>
</dbReference>
<organism evidence="5 6">
    <name type="scientific">Candidatus Thermofonsia Clade 1 bacterium</name>
    <dbReference type="NCBI Taxonomy" id="2364210"/>
    <lineage>
        <taxon>Bacteria</taxon>
        <taxon>Bacillati</taxon>
        <taxon>Chloroflexota</taxon>
        <taxon>Candidatus Thermofontia</taxon>
        <taxon>Candidatus Thermofonsia Clade 1</taxon>
    </lineage>
</organism>
<evidence type="ECO:0000313" key="6">
    <source>
        <dbReference type="Proteomes" id="UP000229681"/>
    </source>
</evidence>
<comment type="caution">
    <text evidence="5">The sequence shown here is derived from an EMBL/GenBank/DDBJ whole genome shotgun (WGS) entry which is preliminary data.</text>
</comment>
<feature type="domain" description="CARDB" evidence="3">
    <location>
        <begin position="506"/>
        <end position="608"/>
    </location>
</feature>
<dbReference type="CDD" id="cd06268">
    <property type="entry name" value="PBP1_ABC_transporter_LIVBP-like"/>
    <property type="match status" value="1"/>
</dbReference>
<dbReference type="InterPro" id="IPR028082">
    <property type="entry name" value="Peripla_BP_I"/>
</dbReference>
<evidence type="ECO:0008006" key="7">
    <source>
        <dbReference type="Google" id="ProtNLM"/>
    </source>
</evidence>
<feature type="domain" description="Leucine-binding protein" evidence="4">
    <location>
        <begin position="39"/>
        <end position="360"/>
    </location>
</feature>
<dbReference type="InterPro" id="IPR028081">
    <property type="entry name" value="Leu-bd"/>
</dbReference>
<name>A0A2M8PBC3_9CHLR</name>
<gene>
    <name evidence="5" type="ORF">CUN49_13510</name>
</gene>
<proteinExistence type="inferred from homology"/>
<dbReference type="Gene3D" id="2.30.30.40">
    <property type="entry name" value="SH3 Domains"/>
    <property type="match status" value="1"/>
</dbReference>
<dbReference type="PANTHER" id="PTHR30483">
    <property type="entry name" value="LEUCINE-SPECIFIC-BINDING PROTEIN"/>
    <property type="match status" value="1"/>
</dbReference>
<dbReference type="EMBL" id="PGTM01000256">
    <property type="protein sequence ID" value="PJF34858.1"/>
    <property type="molecule type" value="Genomic_DNA"/>
</dbReference>
<dbReference type="Gene3D" id="2.60.40.10">
    <property type="entry name" value="Immunoglobulins"/>
    <property type="match status" value="1"/>
</dbReference>
<dbReference type="SUPFAM" id="SSF53822">
    <property type="entry name" value="Periplasmic binding protein-like I"/>
    <property type="match status" value="1"/>
</dbReference>
<evidence type="ECO:0000259" key="3">
    <source>
        <dbReference type="Pfam" id="PF07705"/>
    </source>
</evidence>
<dbReference type="AlphaFoldDB" id="A0A2M8PBC3"/>
<evidence type="ECO:0000256" key="1">
    <source>
        <dbReference type="ARBA" id="ARBA00010062"/>
    </source>
</evidence>
<keyword evidence="2" id="KW-0732">Signal</keyword>
<dbReference type="InterPro" id="IPR051010">
    <property type="entry name" value="BCAA_transport"/>
</dbReference>
<sequence>MRRLVLVAISVALIALSLPLLSISAQGQPVIFGIIGAPNSSTFRGVRLALEQVNQRGGVALPNGQRVGVSPAVAEARTQEEVIAAISRLEQIGVSAIFGPDSPGFAQAIANRPPGGAPLFTAATNSEVTVGIATNSFRSRAADSVRMTALADALVGTFNARRITIYQGTAVGSASAAAALVVALAQRQIAATPILQDPNQPVSAAAQVVLQSQPDTVVAFGEVSELIGLYQALRQANFSGRFVTDQADNRAFVNGLGAAPLAGMIGVTNWLLSDPSPTSVAFVRAYIEAFGEAPDGIAAAAYDAANAVLAAISLAGAQPAQLYAALQTLAAQPSLQGTFDPSLGAGETTQNVVVFETNATGGGRLLTRYKAGQRLPNVPEQAFQPTLIAPPPLVQPTLPPPPPIVVTATPAFVELTVLNEFVNVRYGPGLEYDPPLGRLPRGTKVELLGANSTYTWFTFNFQGQLAWITGDSNLVSIFGNVRSLPVVPIPPTRTPVATPTPPLPPNPDLVVVSAFLSQNPLKQNTPFNVTVTVRNQGGVNAGPFAVAASFQGVYGAVNVPGLASLQQTTIVISYTGVPNVGTNFKDAIVVDLNNEVNEGPAGEANNLFEIIYSVIP</sequence>
<evidence type="ECO:0000259" key="4">
    <source>
        <dbReference type="Pfam" id="PF13458"/>
    </source>
</evidence>
<protein>
    <recommendedName>
        <fullName evidence="7">SH3b domain-containing protein</fullName>
    </recommendedName>
</protein>
<dbReference type="InterPro" id="IPR011635">
    <property type="entry name" value="CARDB"/>
</dbReference>
<accession>A0A2M8PBC3</accession>
<dbReference type="Pfam" id="PF13458">
    <property type="entry name" value="Peripla_BP_6"/>
    <property type="match status" value="1"/>
</dbReference>
<dbReference type="InterPro" id="IPR013783">
    <property type="entry name" value="Ig-like_fold"/>
</dbReference>
<reference evidence="5 6" key="1">
    <citation type="submission" date="2017-11" db="EMBL/GenBank/DDBJ databases">
        <title>Evolution of Phototrophy in the Chloroflexi Phylum Driven by Horizontal Gene Transfer.</title>
        <authorList>
            <person name="Ward L.M."/>
            <person name="Hemp J."/>
            <person name="Shih P.M."/>
            <person name="Mcglynn S.E."/>
            <person name="Fischer W."/>
        </authorList>
    </citation>
    <scope>NUCLEOTIDE SEQUENCE [LARGE SCALE GENOMIC DNA]</scope>
    <source>
        <strain evidence="5">JP3_13</strain>
    </source>
</reference>
<comment type="similarity">
    <text evidence="1">Belongs to the leucine-binding protein family.</text>
</comment>
<dbReference type="PANTHER" id="PTHR30483:SF6">
    <property type="entry name" value="PERIPLASMIC BINDING PROTEIN OF ABC TRANSPORTER FOR NATURAL AMINO ACIDS"/>
    <property type="match status" value="1"/>
</dbReference>
<evidence type="ECO:0000313" key="5">
    <source>
        <dbReference type="EMBL" id="PJF34858.1"/>
    </source>
</evidence>
<evidence type="ECO:0000256" key="2">
    <source>
        <dbReference type="ARBA" id="ARBA00022729"/>
    </source>
</evidence>